<protein>
    <recommendedName>
        <fullName evidence="3">Phosphofructokinase domain-containing protein</fullName>
    </recommendedName>
</protein>
<evidence type="ECO:0008006" key="3">
    <source>
        <dbReference type="Google" id="ProtNLM"/>
    </source>
</evidence>
<accession>A0A7S2CXN6</accession>
<dbReference type="InterPro" id="IPR050929">
    <property type="entry name" value="PFKA"/>
</dbReference>
<name>A0A7S2CXN6_9EUKA</name>
<dbReference type="AlphaFoldDB" id="A0A7S2CXN6"/>
<proteinExistence type="predicted"/>
<dbReference type="GO" id="GO:0003872">
    <property type="term" value="F:6-phosphofructokinase activity"/>
    <property type="evidence" value="ECO:0007669"/>
    <property type="project" value="InterPro"/>
</dbReference>
<dbReference type="Gene3D" id="3.40.50.460">
    <property type="entry name" value="Phosphofructokinase domain"/>
    <property type="match status" value="1"/>
</dbReference>
<dbReference type="EMBL" id="HBGU01022638">
    <property type="protein sequence ID" value="CAD9438459.1"/>
    <property type="molecule type" value="Transcribed_RNA"/>
</dbReference>
<evidence type="ECO:0000313" key="2">
    <source>
        <dbReference type="EMBL" id="CAD9438459.1"/>
    </source>
</evidence>
<evidence type="ECO:0000256" key="1">
    <source>
        <dbReference type="SAM" id="MobiDB-lite"/>
    </source>
</evidence>
<gene>
    <name evidence="2" type="ORF">CBRE1094_LOCUS12359</name>
</gene>
<reference evidence="2" key="1">
    <citation type="submission" date="2021-01" db="EMBL/GenBank/DDBJ databases">
        <authorList>
            <person name="Corre E."/>
            <person name="Pelletier E."/>
            <person name="Niang G."/>
            <person name="Scheremetjew M."/>
            <person name="Finn R."/>
            <person name="Kale V."/>
            <person name="Holt S."/>
            <person name="Cochrane G."/>
            <person name="Meng A."/>
            <person name="Brown T."/>
            <person name="Cohen L."/>
        </authorList>
    </citation>
    <scope>NUCLEOTIDE SEQUENCE</scope>
    <source>
        <strain evidence="2">UTEX LB 985</strain>
    </source>
</reference>
<dbReference type="SUPFAM" id="SSF53784">
    <property type="entry name" value="Phosphofructokinase"/>
    <property type="match status" value="1"/>
</dbReference>
<organism evidence="2">
    <name type="scientific">Haptolina brevifila</name>
    <dbReference type="NCBI Taxonomy" id="156173"/>
    <lineage>
        <taxon>Eukaryota</taxon>
        <taxon>Haptista</taxon>
        <taxon>Haptophyta</taxon>
        <taxon>Prymnesiophyceae</taxon>
        <taxon>Prymnesiales</taxon>
        <taxon>Prymnesiaceae</taxon>
        <taxon>Haptolina</taxon>
    </lineage>
</organism>
<dbReference type="InterPro" id="IPR035966">
    <property type="entry name" value="PKF_sf"/>
</dbReference>
<feature type="region of interest" description="Disordered" evidence="1">
    <location>
        <begin position="122"/>
        <end position="142"/>
    </location>
</feature>
<sequence>MDAGGNKALPEIGPFFKDVINRYFQEKSIAVTVKYIDPSYMIRSVPANASDALLCMQLAQNAVHGSMAGHTCFSTGLCNNRLVYLPIPALVKHSPRGLKKGGRTWERVLSVTGQPNRPIEGTAIEASASRSASPVGRRPSIF</sequence>
<dbReference type="PANTHER" id="PTHR45770">
    <property type="entry name" value="ATP-DEPENDENT 6-PHOSPHOFRUCTOKINASE 1"/>
    <property type="match status" value="1"/>
</dbReference>